<dbReference type="Proteomes" id="UP000662814">
    <property type="component" value="Chromosome"/>
</dbReference>
<dbReference type="SUPFAM" id="SSF51004">
    <property type="entry name" value="C-terminal (heme d1) domain of cytochrome cd1-nitrite reductase"/>
    <property type="match status" value="1"/>
</dbReference>
<dbReference type="InterPro" id="IPR011048">
    <property type="entry name" value="Haem_d1_sf"/>
</dbReference>
<dbReference type="InterPro" id="IPR015943">
    <property type="entry name" value="WD40/YVTN_repeat-like_dom_sf"/>
</dbReference>
<dbReference type="EMBL" id="CP061169">
    <property type="protein sequence ID" value="QPZ37729.1"/>
    <property type="molecule type" value="Genomic_DNA"/>
</dbReference>
<accession>A0ABX6YGI9</accession>
<evidence type="ECO:0000313" key="4">
    <source>
        <dbReference type="Proteomes" id="UP000662814"/>
    </source>
</evidence>
<evidence type="ECO:0000256" key="2">
    <source>
        <dbReference type="SAM" id="MobiDB-lite"/>
    </source>
</evidence>
<dbReference type="PANTHER" id="PTHR30344">
    <property type="entry name" value="6-PHOSPHOGLUCONOLACTONASE-RELATED"/>
    <property type="match status" value="1"/>
</dbReference>
<reference evidence="3 4" key="1">
    <citation type="submission" date="2020-12" db="EMBL/GenBank/DDBJ databases">
        <title>Microbacterium sp. HY060.</title>
        <authorList>
            <person name="Zhou J."/>
        </authorList>
    </citation>
    <scope>NUCLEOTIDE SEQUENCE [LARGE SCALE GENOMIC DNA]</scope>
    <source>
        <strain evidence="3 4">HY60</strain>
    </source>
</reference>
<sequence length="362" mass="38580">MADSQPTFWLGTYTADGDGTAAGIVALTREDAGTLRPSFAHAAQSPSWLTVHPEHPVVYASEEFTGRVLALRPDGVTLDALADTTVDAGVCHLSVAPDGSALVAADYGTGAIIWIPLSDDGRFAGRPVVTEPASRDPYGFDADDDTGLASLSTPDAAAREPHAHQSRWLPNGLVVTTDLGFDLVRVWRPTRSGLVHRQDVSLPRGVGPRHTLWHESGHLHVLTEYSGEVFTLRFDESGALRVLTAVRASADSLENDDTGAEIAIGDRRDRLYVGIRGTNRISTLEVRGDGTELRAIGDVESGGNWPRHHIVDGAVVHVAHQFSGDVATHRLDDRTGIPRTVVGTVETGSATCLARASVNIDS</sequence>
<comment type="similarity">
    <text evidence="1">Belongs to the cycloisomerase 2 family.</text>
</comment>
<feature type="region of interest" description="Disordered" evidence="2">
    <location>
        <begin position="134"/>
        <end position="164"/>
    </location>
</feature>
<organism evidence="3 4">
    <name type="scientific">Paramicrobacterium chengjingii</name>
    <dbReference type="NCBI Taxonomy" id="2769067"/>
    <lineage>
        <taxon>Bacteria</taxon>
        <taxon>Bacillati</taxon>
        <taxon>Actinomycetota</taxon>
        <taxon>Actinomycetes</taxon>
        <taxon>Micrococcales</taxon>
        <taxon>Microbacteriaceae</taxon>
        <taxon>Paramicrobacterium</taxon>
    </lineage>
</organism>
<evidence type="ECO:0000313" key="3">
    <source>
        <dbReference type="EMBL" id="QPZ37729.1"/>
    </source>
</evidence>
<proteinExistence type="inferred from homology"/>
<dbReference type="InterPro" id="IPR019405">
    <property type="entry name" value="Lactonase_7-beta_prop"/>
</dbReference>
<name>A0ABX6YGI9_9MICO</name>
<protein>
    <submittedName>
        <fullName evidence="3">Beta-propeller fold lactonase family protein</fullName>
    </submittedName>
</protein>
<dbReference type="InterPro" id="IPR050282">
    <property type="entry name" value="Cycloisomerase_2"/>
</dbReference>
<dbReference type="RefSeq" id="WP_166991211.1">
    <property type="nucleotide sequence ID" value="NZ_CP061169.1"/>
</dbReference>
<dbReference type="Pfam" id="PF10282">
    <property type="entry name" value="Lactonase"/>
    <property type="match status" value="1"/>
</dbReference>
<evidence type="ECO:0000256" key="1">
    <source>
        <dbReference type="ARBA" id="ARBA00005564"/>
    </source>
</evidence>
<keyword evidence="4" id="KW-1185">Reference proteome</keyword>
<dbReference type="Gene3D" id="2.130.10.10">
    <property type="entry name" value="YVTN repeat-like/Quinoprotein amine dehydrogenase"/>
    <property type="match status" value="1"/>
</dbReference>
<gene>
    <name evidence="3" type="ORF">HCR76_13010</name>
</gene>
<dbReference type="PANTHER" id="PTHR30344:SF1">
    <property type="entry name" value="6-PHOSPHOGLUCONOLACTONASE"/>
    <property type="match status" value="1"/>
</dbReference>